<dbReference type="GO" id="GO:0003677">
    <property type="term" value="F:DNA binding"/>
    <property type="evidence" value="ECO:0007669"/>
    <property type="project" value="UniProtKB-KW"/>
</dbReference>
<keyword evidence="1" id="KW-0238">DNA-binding</keyword>
<proteinExistence type="predicted"/>
<evidence type="ECO:0000259" key="2">
    <source>
        <dbReference type="Pfam" id="PF00496"/>
    </source>
</evidence>
<dbReference type="SUPFAM" id="SSF53850">
    <property type="entry name" value="Periplasmic binding protein-like II"/>
    <property type="match status" value="1"/>
</dbReference>
<feature type="domain" description="Solute-binding protein family 5" evidence="2">
    <location>
        <begin position="174"/>
        <end position="312"/>
    </location>
</feature>
<dbReference type="InterPro" id="IPR039424">
    <property type="entry name" value="SBP_5"/>
</dbReference>
<dbReference type="Proteomes" id="UP000561617">
    <property type="component" value="Unassembled WGS sequence"/>
</dbReference>
<evidence type="ECO:0000256" key="1">
    <source>
        <dbReference type="ARBA" id="ARBA00023125"/>
    </source>
</evidence>
<sequence length="574" mass="67447">MKDFHYFELRALLYKNEINCSVQFSLEHLAAKWYYSKQNTKRKLKNYAEKELLQYIPGKGRGNLSKLIFHNDFHVEVHQILTDCTKEKDIKFALQLSQLAIPQEWFAPFIEEIQTFFHNNSKNDDNIIRFIINRKITTINPTTTSLHFEATLIKQISDTLVNYSEKENRFTSSVAITWSHSEDFSRWQFILRKNIIFHNEKKLTGKDVIFTFNEAAKSHTGEWLLANLDTIYCETDFIVHFKFKKPEPNFLKLVTHYSLVMRSASSSIDTFIGCGPFMLMENKDNYTFLKSFPKYFKEQPLVEGIEFWLIHTNFRKWLIVPQTNSIPAIDEEVTIETVAVEREGAAYLIFNEKKVAAIDSTLINTFKKIFNVSNFLNDLYKKSTSTASSYFNRLPEAGKSILINDTNHFKVPTYLGRVLILAVYNHPRLIKEAVWFKERAAIYHIPIEVVPYSFEDEFYTKRTLTNADIVLAVDIPVSDVELGYLDFLLNKTYFFQNFVSDAHLAEVKRLIESYLECSTQTRKIKLLEEIENYITQENLLIYLYHPLKHYSIHHFINGVEFDNNGSIILKKLWW</sequence>
<evidence type="ECO:0000313" key="4">
    <source>
        <dbReference type="EMBL" id="MBC1488146.1"/>
    </source>
</evidence>
<dbReference type="Gene3D" id="3.40.190.10">
    <property type="entry name" value="Periplasmic binding protein-like II"/>
    <property type="match status" value="1"/>
</dbReference>
<dbReference type="RefSeq" id="WP_185380683.1">
    <property type="nucleotide sequence ID" value="NZ_JAASTW010000004.1"/>
</dbReference>
<dbReference type="GO" id="GO:0015833">
    <property type="term" value="P:peptide transport"/>
    <property type="evidence" value="ECO:0007669"/>
    <property type="project" value="TreeGrafter"/>
</dbReference>
<reference evidence="4 5" key="1">
    <citation type="submission" date="2020-03" db="EMBL/GenBank/DDBJ databases">
        <title>Soil Listeria distribution.</title>
        <authorList>
            <person name="Liao J."/>
            <person name="Wiedmann M."/>
        </authorList>
    </citation>
    <scope>NUCLEOTIDE SEQUENCE [LARGE SCALE GENOMIC DNA]</scope>
    <source>
        <strain evidence="4 5">FSL L7-1554</strain>
    </source>
</reference>
<dbReference type="EMBL" id="JAASTW010000004">
    <property type="protein sequence ID" value="MBC1488146.1"/>
    <property type="molecule type" value="Genomic_DNA"/>
</dbReference>
<dbReference type="PANTHER" id="PTHR30290">
    <property type="entry name" value="PERIPLASMIC BINDING COMPONENT OF ABC TRANSPORTER"/>
    <property type="match status" value="1"/>
</dbReference>
<feature type="domain" description="Transcriptional regulator SgrR N-terminal HTH" evidence="3">
    <location>
        <begin position="13"/>
        <end position="98"/>
    </location>
</feature>
<accession>A0A7X1C8C4</accession>
<dbReference type="InterPro" id="IPR000914">
    <property type="entry name" value="SBP_5_dom"/>
</dbReference>
<dbReference type="GO" id="GO:1904680">
    <property type="term" value="F:peptide transmembrane transporter activity"/>
    <property type="evidence" value="ECO:0007669"/>
    <property type="project" value="TreeGrafter"/>
</dbReference>
<comment type="caution">
    <text evidence="4">The sequence shown here is derived from an EMBL/GenBank/DDBJ whole genome shotgun (WGS) entry which is preliminary data.</text>
</comment>
<dbReference type="InterPro" id="IPR025370">
    <property type="entry name" value="SgrR_HTH_N"/>
</dbReference>
<name>A0A7X1C8C4_9LIST</name>
<dbReference type="AlphaFoldDB" id="A0A7X1C8C4"/>
<evidence type="ECO:0000313" key="5">
    <source>
        <dbReference type="Proteomes" id="UP000561617"/>
    </source>
</evidence>
<gene>
    <name evidence="4" type="ORF">HCJ38_03855</name>
</gene>
<dbReference type="PANTHER" id="PTHR30290:SF72">
    <property type="entry name" value="HTH-TYPE TRANSCRIPTIONAL REGULATOR SGRR"/>
    <property type="match status" value="1"/>
</dbReference>
<protein>
    <recommendedName>
        <fullName evidence="6">ABC transporter substrate-binding protein</fullName>
    </recommendedName>
</protein>
<organism evidence="4 5">
    <name type="scientific">Listeria immobilis</name>
    <dbReference type="NCBI Taxonomy" id="2713502"/>
    <lineage>
        <taxon>Bacteria</taxon>
        <taxon>Bacillati</taxon>
        <taxon>Bacillota</taxon>
        <taxon>Bacilli</taxon>
        <taxon>Bacillales</taxon>
        <taxon>Listeriaceae</taxon>
        <taxon>Listeria</taxon>
    </lineage>
</organism>
<evidence type="ECO:0000259" key="3">
    <source>
        <dbReference type="Pfam" id="PF12793"/>
    </source>
</evidence>
<evidence type="ECO:0008006" key="6">
    <source>
        <dbReference type="Google" id="ProtNLM"/>
    </source>
</evidence>
<dbReference type="Pfam" id="PF00496">
    <property type="entry name" value="SBP_bac_5"/>
    <property type="match status" value="1"/>
</dbReference>
<dbReference type="Pfam" id="PF12793">
    <property type="entry name" value="SgrR_N"/>
    <property type="match status" value="1"/>
</dbReference>